<gene>
    <name evidence="3" type="ORF">C1H76_5613</name>
</gene>
<organism evidence="3 4">
    <name type="scientific">Elsinoe australis</name>
    <dbReference type="NCBI Taxonomy" id="40998"/>
    <lineage>
        <taxon>Eukaryota</taxon>
        <taxon>Fungi</taxon>
        <taxon>Dikarya</taxon>
        <taxon>Ascomycota</taxon>
        <taxon>Pezizomycotina</taxon>
        <taxon>Dothideomycetes</taxon>
        <taxon>Dothideomycetidae</taxon>
        <taxon>Myriangiales</taxon>
        <taxon>Elsinoaceae</taxon>
        <taxon>Elsinoe</taxon>
    </lineage>
</organism>
<feature type="domain" description="F-box" evidence="2">
    <location>
        <begin position="467"/>
        <end position="501"/>
    </location>
</feature>
<comment type="caution">
    <text evidence="3">The sequence shown here is derived from an EMBL/GenBank/DDBJ whole genome shotgun (WGS) entry which is preliminary data.</text>
</comment>
<dbReference type="InterPro" id="IPR036047">
    <property type="entry name" value="F-box-like_dom_sf"/>
</dbReference>
<dbReference type="SUPFAM" id="SSF81383">
    <property type="entry name" value="F-box domain"/>
    <property type="match status" value="1"/>
</dbReference>
<name>A0A4U7AZR7_9PEZI</name>
<feature type="region of interest" description="Disordered" evidence="1">
    <location>
        <begin position="344"/>
        <end position="364"/>
    </location>
</feature>
<evidence type="ECO:0000313" key="4">
    <source>
        <dbReference type="Proteomes" id="UP000308133"/>
    </source>
</evidence>
<reference evidence="3 4" key="1">
    <citation type="submission" date="2018-02" db="EMBL/GenBank/DDBJ databases">
        <title>Draft genome sequences of Elsinoe sp., causing black scab on jojoba.</title>
        <authorList>
            <person name="Stodart B."/>
            <person name="Jeffress S."/>
            <person name="Ash G."/>
            <person name="Arun Chinnappa K."/>
        </authorList>
    </citation>
    <scope>NUCLEOTIDE SEQUENCE [LARGE SCALE GENOMIC DNA]</scope>
    <source>
        <strain evidence="3 4">Hillstone_2</strain>
    </source>
</reference>
<sequence>MPVSWLETSTFDDYVKQLESEGQPLPETIEFIKYLFEDSHSSAANHVAHNGGKHSFLTLPPELRNTIYKYAFKYGNAIDDSTQSMLTRTNLTIRNESLGLFYAHTTVALRFEFPPFRMGRDGLTMDSLNRMGLSRDLEESANLMRRTDAPFRHPFIKDWPFIDTLSDKLDLIDAEEWFAEALDQDRPLPARIQFPVMYTMNNTGLSRWDPADAKAKSLTLTVFSHECGTDGRLLYAANNLPDENAPFFESSRDSKHNPKHFYPQSAIAWFRQAIEGVNKGTLLTRWANANITGYELLRLRFMIQMIGTLQQSVYIERFSVQLSNDIGSSGDAMEYPFRVYESSDNVDMQDPPPSPASTVTDGYLEPGALDLDDETVQARTDYGWAPRSSSFHDKTRDYDLEALMKLELPYLPKANTFTTEDLIPSLVIITELERLKHRVAYQVIPGPPSYPENEKDIPVSSTIDASMPSFLDFPNEIRREIYSHLPNHDLLRLSKTCKQLHPEAILALVRMKTVPIAVQQGYIPLSSATYLDTKRNTRLDEDYVPTDKAAPAPFFTRFDNKDVPVLQWSQFSTKRTNATVRMPTLRYVMNTGHLTKDIAKVPPGKQHLNESALRSLPPAVLAQIKTLHLPVQFITNTRFCGHWLEFWHAPLPCGEIHTKGMVLSLAIDHDTGRLALERIECHGAIDDFSCARGAGVLDEEAEGVVFYEAENSQSAPWLDDGKVVHWPWSEAAADDDSYCPARKQWRKLKKVVGWFKKIIPVVNAICQREKWAEIGPGGEAERLIWMLRLIGSLQISVQAESFVSASDGGWCFWEDLVVGPSGGLMRPRGV</sequence>
<dbReference type="CDD" id="cd09917">
    <property type="entry name" value="F-box_SF"/>
    <property type="match status" value="1"/>
</dbReference>
<dbReference type="PANTHER" id="PTHR42085:SF1">
    <property type="entry name" value="F-BOX DOMAIN-CONTAINING PROTEIN"/>
    <property type="match status" value="1"/>
</dbReference>
<evidence type="ECO:0000259" key="2">
    <source>
        <dbReference type="PROSITE" id="PS50181"/>
    </source>
</evidence>
<dbReference type="Proteomes" id="UP000308133">
    <property type="component" value="Unassembled WGS sequence"/>
</dbReference>
<dbReference type="InterPro" id="IPR038883">
    <property type="entry name" value="AN11006-like"/>
</dbReference>
<accession>A0A4U7AZR7</accession>
<dbReference type="Pfam" id="PF00646">
    <property type="entry name" value="F-box"/>
    <property type="match status" value="1"/>
</dbReference>
<proteinExistence type="predicted"/>
<dbReference type="PANTHER" id="PTHR42085">
    <property type="entry name" value="F-BOX DOMAIN-CONTAINING PROTEIN"/>
    <property type="match status" value="1"/>
</dbReference>
<dbReference type="EMBL" id="PTQR01000071">
    <property type="protein sequence ID" value="TKX22180.1"/>
    <property type="molecule type" value="Genomic_DNA"/>
</dbReference>
<dbReference type="PROSITE" id="PS50181">
    <property type="entry name" value="FBOX"/>
    <property type="match status" value="1"/>
</dbReference>
<dbReference type="InterPro" id="IPR001810">
    <property type="entry name" value="F-box_dom"/>
</dbReference>
<evidence type="ECO:0000256" key="1">
    <source>
        <dbReference type="SAM" id="MobiDB-lite"/>
    </source>
</evidence>
<protein>
    <submittedName>
        <fullName evidence="3">F-box domain-containing protein 8</fullName>
    </submittedName>
</protein>
<dbReference type="AlphaFoldDB" id="A0A4U7AZR7"/>
<evidence type="ECO:0000313" key="3">
    <source>
        <dbReference type="EMBL" id="TKX22180.1"/>
    </source>
</evidence>